<dbReference type="Proteomes" id="UP000001887">
    <property type="component" value="Chromosome"/>
</dbReference>
<dbReference type="InterPro" id="IPR001789">
    <property type="entry name" value="Sig_transdc_resp-reg_receiver"/>
</dbReference>
<dbReference type="HOGENOM" id="CLU_1531166_0_0_0"/>
<dbReference type="eggNOG" id="COG0784">
    <property type="taxonomic scope" value="Bacteria"/>
</dbReference>
<evidence type="ECO:0000256" key="1">
    <source>
        <dbReference type="PROSITE-ProRule" id="PRU00169"/>
    </source>
</evidence>
<proteinExistence type="predicted"/>
<comment type="caution">
    <text evidence="1">Lacks conserved residue(s) required for the propagation of feature annotation.</text>
</comment>
<dbReference type="AlphaFoldDB" id="D2QYR2"/>
<reference evidence="3 4" key="1">
    <citation type="journal article" date="2009" name="Stand. Genomic Sci.">
        <title>Complete genome sequence of Pirellula staleyi type strain (ATCC 27377).</title>
        <authorList>
            <person name="Clum A."/>
            <person name="Tindall B.J."/>
            <person name="Sikorski J."/>
            <person name="Ivanova N."/>
            <person name="Mavrommatis K."/>
            <person name="Lucas S."/>
            <person name="Glavina del Rio T."/>
            <person name="Nolan M."/>
            <person name="Chen F."/>
            <person name="Tice H."/>
            <person name="Pitluck S."/>
            <person name="Cheng J.F."/>
            <person name="Chertkov O."/>
            <person name="Brettin T."/>
            <person name="Han C."/>
            <person name="Detter J.C."/>
            <person name="Kuske C."/>
            <person name="Bruce D."/>
            <person name="Goodwin L."/>
            <person name="Ovchinikova G."/>
            <person name="Pati A."/>
            <person name="Mikhailova N."/>
            <person name="Chen A."/>
            <person name="Palaniappan K."/>
            <person name="Land M."/>
            <person name="Hauser L."/>
            <person name="Chang Y.J."/>
            <person name="Jeffries C.D."/>
            <person name="Chain P."/>
            <person name="Rohde M."/>
            <person name="Goker M."/>
            <person name="Bristow J."/>
            <person name="Eisen J.A."/>
            <person name="Markowitz V."/>
            <person name="Hugenholtz P."/>
            <person name="Kyrpides N.C."/>
            <person name="Klenk H.P."/>
            <person name="Lapidus A."/>
        </authorList>
    </citation>
    <scope>NUCLEOTIDE SEQUENCE [LARGE SCALE GENOMIC DNA]</scope>
    <source>
        <strain evidence="4">ATCC 27377 / DSM 6068 / ICPB 4128</strain>
    </source>
</reference>
<dbReference type="GO" id="GO:0000160">
    <property type="term" value="P:phosphorelay signal transduction system"/>
    <property type="evidence" value="ECO:0007669"/>
    <property type="project" value="InterPro"/>
</dbReference>
<dbReference type="STRING" id="530564.Psta_1692"/>
<dbReference type="SUPFAM" id="SSF52172">
    <property type="entry name" value="CheY-like"/>
    <property type="match status" value="1"/>
</dbReference>
<name>D2QYR2_PIRSD</name>
<dbReference type="EMBL" id="CP001848">
    <property type="protein sequence ID" value="ADB16367.1"/>
    <property type="molecule type" value="Genomic_DNA"/>
</dbReference>
<dbReference type="InterPro" id="IPR011006">
    <property type="entry name" value="CheY-like_superfamily"/>
</dbReference>
<dbReference type="KEGG" id="psl:Psta_1692"/>
<keyword evidence="4" id="KW-1185">Reference proteome</keyword>
<accession>D2QYR2</accession>
<evidence type="ECO:0000313" key="3">
    <source>
        <dbReference type="EMBL" id="ADB16367.1"/>
    </source>
</evidence>
<dbReference type="OrthoDB" id="9800897at2"/>
<dbReference type="PROSITE" id="PS50110">
    <property type="entry name" value="RESPONSE_REGULATORY"/>
    <property type="match status" value="1"/>
</dbReference>
<protein>
    <submittedName>
        <fullName evidence="3">Response regulator receiver protein</fullName>
    </submittedName>
</protein>
<gene>
    <name evidence="3" type="ordered locus">Psta_1692</name>
</gene>
<sequence length="175" mass="19088">MDVHYQTNMETKIRRAGNRTKAVPVNTRVASRKLRVLLVNEWGGQLAPLIDVCQRWGHEARTARGGCDALRVAASQHPDVVLVGTDFPEMNTCQMSRQLRRDFPRDACFLIAVTNSLDDGCREQLSEVGFDLALPAPVSIAVVETLLILESLRAVPATAVATRGALPAKPSRSSA</sequence>
<organism evidence="3 4">
    <name type="scientific">Pirellula staleyi (strain ATCC 27377 / DSM 6068 / ICPB 4128)</name>
    <name type="common">Pirella staleyi</name>
    <dbReference type="NCBI Taxonomy" id="530564"/>
    <lineage>
        <taxon>Bacteria</taxon>
        <taxon>Pseudomonadati</taxon>
        <taxon>Planctomycetota</taxon>
        <taxon>Planctomycetia</taxon>
        <taxon>Pirellulales</taxon>
        <taxon>Pirellulaceae</taxon>
        <taxon>Pirellula</taxon>
    </lineage>
</organism>
<dbReference type="Gene3D" id="3.40.50.2300">
    <property type="match status" value="1"/>
</dbReference>
<evidence type="ECO:0000259" key="2">
    <source>
        <dbReference type="PROSITE" id="PS50110"/>
    </source>
</evidence>
<evidence type="ECO:0000313" key="4">
    <source>
        <dbReference type="Proteomes" id="UP000001887"/>
    </source>
</evidence>
<feature type="domain" description="Response regulatory" evidence="2">
    <location>
        <begin position="35"/>
        <end position="151"/>
    </location>
</feature>